<keyword evidence="1" id="KW-1133">Transmembrane helix</keyword>
<protein>
    <recommendedName>
        <fullName evidence="4">DUF3592 domain-containing protein</fullName>
    </recommendedName>
</protein>
<dbReference type="Proteomes" id="UP001527866">
    <property type="component" value="Unassembled WGS sequence"/>
</dbReference>
<evidence type="ECO:0000313" key="3">
    <source>
        <dbReference type="Proteomes" id="UP001527866"/>
    </source>
</evidence>
<evidence type="ECO:0000313" key="2">
    <source>
        <dbReference type="EMBL" id="MDA2811028.1"/>
    </source>
</evidence>
<gene>
    <name evidence="2" type="ORF">O4J56_10305</name>
</gene>
<evidence type="ECO:0000256" key="1">
    <source>
        <dbReference type="SAM" id="Phobius"/>
    </source>
</evidence>
<dbReference type="EMBL" id="JAQFWQ010000023">
    <property type="protein sequence ID" value="MDA2811028.1"/>
    <property type="molecule type" value="Genomic_DNA"/>
</dbReference>
<accession>A0ABT4U273</accession>
<keyword evidence="3" id="KW-1185">Reference proteome</keyword>
<comment type="caution">
    <text evidence="2">The sequence shown here is derived from an EMBL/GenBank/DDBJ whole genome shotgun (WGS) entry which is preliminary data.</text>
</comment>
<sequence>MRRNRLLREGVRSDAEVVATGELAPPHQKEHPFTLRYFSPDGTVHHRTFTSGFRGIVPRPGWTVRVAFDPAAPDDVEIIDNPHLGPLPGTPALPPPKRALTLLHTYGLTVYAAVLVVLAVPFAIIDSDPAAPLMSAPFIVPALFAVDRFWLSERHLRKGLWTDPAQTQGVVTHCWAMRGRRGTYYPIIVEFPLPDGRIFRGGVPSDSSYAPSGIGQVKPVVYHPADPTIAYAGTPETLRGGASFMSVISLILLALLTALGIGPLVLTLLLALIYAF</sequence>
<reference evidence="2 3" key="1">
    <citation type="submission" date="2023-01" db="EMBL/GenBank/DDBJ databases">
        <title>Draft genome sequence of Nocardiopsis sp. RSe5-2 isolated from halophytes.</title>
        <authorList>
            <person name="Duangmal K."/>
            <person name="Chantavorakit T."/>
        </authorList>
    </citation>
    <scope>NUCLEOTIDE SEQUENCE [LARGE SCALE GENOMIC DNA]</scope>
    <source>
        <strain evidence="2 3">RSe5-2</strain>
    </source>
</reference>
<feature type="transmembrane region" description="Helical" evidence="1">
    <location>
        <begin position="131"/>
        <end position="151"/>
    </location>
</feature>
<keyword evidence="1" id="KW-0472">Membrane</keyword>
<feature type="transmembrane region" description="Helical" evidence="1">
    <location>
        <begin position="106"/>
        <end position="125"/>
    </location>
</feature>
<evidence type="ECO:0008006" key="4">
    <source>
        <dbReference type="Google" id="ProtNLM"/>
    </source>
</evidence>
<feature type="transmembrane region" description="Helical" evidence="1">
    <location>
        <begin position="247"/>
        <end position="275"/>
    </location>
</feature>
<name>A0ABT4U273_9ACTN</name>
<proteinExistence type="predicted"/>
<keyword evidence="1" id="KW-0812">Transmembrane</keyword>
<organism evidence="2 3">
    <name type="scientific">Nocardiopsis endophytica</name>
    <dbReference type="NCBI Taxonomy" id="3018445"/>
    <lineage>
        <taxon>Bacteria</taxon>
        <taxon>Bacillati</taxon>
        <taxon>Actinomycetota</taxon>
        <taxon>Actinomycetes</taxon>
        <taxon>Streptosporangiales</taxon>
        <taxon>Nocardiopsidaceae</taxon>
        <taxon>Nocardiopsis</taxon>
    </lineage>
</organism>